<keyword evidence="2" id="KW-0342">GTP-binding</keyword>
<dbReference type="Gene3D" id="3.40.50.300">
    <property type="entry name" value="P-loop containing nucleotide triphosphate hydrolases"/>
    <property type="match status" value="1"/>
</dbReference>
<evidence type="ECO:0000256" key="1">
    <source>
        <dbReference type="ARBA" id="ARBA00022741"/>
    </source>
</evidence>
<dbReference type="AlphaFoldDB" id="A0AA86UJM1"/>
<protein>
    <submittedName>
        <fullName evidence="3">Rab1a</fullName>
    </submittedName>
</protein>
<reference evidence="4 5" key="2">
    <citation type="submission" date="2024-07" db="EMBL/GenBank/DDBJ databases">
        <authorList>
            <person name="Akdeniz Z."/>
        </authorList>
    </citation>
    <scope>NUCLEOTIDE SEQUENCE [LARGE SCALE GENOMIC DNA]</scope>
</reference>
<dbReference type="PROSITE" id="PS51419">
    <property type="entry name" value="RAB"/>
    <property type="match status" value="1"/>
</dbReference>
<dbReference type="InterPro" id="IPR001806">
    <property type="entry name" value="Small_GTPase"/>
</dbReference>
<dbReference type="GO" id="GO:0003924">
    <property type="term" value="F:GTPase activity"/>
    <property type="evidence" value="ECO:0007669"/>
    <property type="project" value="InterPro"/>
</dbReference>
<proteinExistence type="predicted"/>
<dbReference type="EMBL" id="CAXDID020000033">
    <property type="protein sequence ID" value="CAL5995301.1"/>
    <property type="molecule type" value="Genomic_DNA"/>
</dbReference>
<keyword evidence="5" id="KW-1185">Reference proteome</keyword>
<comment type="caution">
    <text evidence="3">The sequence shown here is derived from an EMBL/GenBank/DDBJ whole genome shotgun (WGS) entry which is preliminary data.</text>
</comment>
<gene>
    <name evidence="4" type="ORF">HINF_LOCUS13963</name>
    <name evidence="3" type="ORF">HINF_LOCUS48480</name>
</gene>
<dbReference type="Pfam" id="PF00071">
    <property type="entry name" value="Ras"/>
    <property type="match status" value="1"/>
</dbReference>
<sequence length="177" mass="20611">MNEKLVKKLVIFGSSYTGKTYIASKFKEIQYNSYIETIGIDLNVVKFTTLPLLAHIPGKMLIFDTGYDFRDRSHSTHYRHAAIVLIVFSFSDMYSFQQCKVYAKKALYHSSYSKEKAQIFLIGNRFGVKKEVVSVDEAVDFAQFNNFQFFELNSSNFEQLKTLVQKNILKMFEFIKI</sequence>
<name>A0AA86UJM1_9EUKA</name>
<accession>A0AA86UJM1</accession>
<dbReference type="SUPFAM" id="SSF52540">
    <property type="entry name" value="P-loop containing nucleoside triphosphate hydrolases"/>
    <property type="match status" value="1"/>
</dbReference>
<evidence type="ECO:0000313" key="5">
    <source>
        <dbReference type="Proteomes" id="UP001642409"/>
    </source>
</evidence>
<organism evidence="3">
    <name type="scientific">Hexamita inflata</name>
    <dbReference type="NCBI Taxonomy" id="28002"/>
    <lineage>
        <taxon>Eukaryota</taxon>
        <taxon>Metamonada</taxon>
        <taxon>Diplomonadida</taxon>
        <taxon>Hexamitidae</taxon>
        <taxon>Hexamitinae</taxon>
        <taxon>Hexamita</taxon>
    </lineage>
</organism>
<dbReference type="SMART" id="SM00175">
    <property type="entry name" value="RAB"/>
    <property type="match status" value="1"/>
</dbReference>
<dbReference type="InterPro" id="IPR027417">
    <property type="entry name" value="P-loop_NTPase"/>
</dbReference>
<evidence type="ECO:0000313" key="4">
    <source>
        <dbReference type="EMBL" id="CAL5995301.1"/>
    </source>
</evidence>
<dbReference type="InterPro" id="IPR050227">
    <property type="entry name" value="Rab"/>
</dbReference>
<dbReference type="EMBL" id="CATOUU010000937">
    <property type="protein sequence ID" value="CAI9960835.1"/>
    <property type="molecule type" value="Genomic_DNA"/>
</dbReference>
<evidence type="ECO:0000313" key="3">
    <source>
        <dbReference type="EMBL" id="CAI9960835.1"/>
    </source>
</evidence>
<dbReference type="PANTHER" id="PTHR47977">
    <property type="entry name" value="RAS-RELATED PROTEIN RAB"/>
    <property type="match status" value="1"/>
</dbReference>
<reference evidence="3" key="1">
    <citation type="submission" date="2023-06" db="EMBL/GenBank/DDBJ databases">
        <authorList>
            <person name="Kurt Z."/>
        </authorList>
    </citation>
    <scope>NUCLEOTIDE SEQUENCE</scope>
</reference>
<dbReference type="GO" id="GO:0005525">
    <property type="term" value="F:GTP binding"/>
    <property type="evidence" value="ECO:0007669"/>
    <property type="project" value="UniProtKB-KW"/>
</dbReference>
<dbReference type="Proteomes" id="UP001642409">
    <property type="component" value="Unassembled WGS sequence"/>
</dbReference>
<keyword evidence="1" id="KW-0547">Nucleotide-binding</keyword>
<evidence type="ECO:0000256" key="2">
    <source>
        <dbReference type="ARBA" id="ARBA00023134"/>
    </source>
</evidence>